<keyword evidence="2" id="KW-1185">Reference proteome</keyword>
<dbReference type="Gramene" id="KQL16217">
    <property type="protein sequence ID" value="KQL16217"/>
    <property type="gene ID" value="SETIT_023666mg"/>
</dbReference>
<proteinExistence type="predicted"/>
<reference evidence="1" key="2">
    <citation type="submission" date="2018-08" db="UniProtKB">
        <authorList>
            <consortium name="EnsemblPlants"/>
        </authorList>
    </citation>
    <scope>IDENTIFICATION</scope>
    <source>
        <strain evidence="1">Yugu1</strain>
    </source>
</reference>
<evidence type="ECO:0000313" key="2">
    <source>
        <dbReference type="Proteomes" id="UP000004995"/>
    </source>
</evidence>
<sequence>MDIGDDGGLVVTMIITNVILDRRIGKGAATALSFEIRGSFVFTFKDVKGGTSFKRGLRLLSWFDMCRQPRRAGQAQARSVQLGIGGLLTATNTSLKTRQQSCYSIICSCFSWLDTLFVY</sequence>
<reference evidence="2" key="1">
    <citation type="journal article" date="2012" name="Nat. Biotechnol.">
        <title>Reference genome sequence of the model plant Setaria.</title>
        <authorList>
            <person name="Bennetzen J.L."/>
            <person name="Schmutz J."/>
            <person name="Wang H."/>
            <person name="Percifield R."/>
            <person name="Hawkins J."/>
            <person name="Pontaroli A.C."/>
            <person name="Estep M."/>
            <person name="Feng L."/>
            <person name="Vaughn J.N."/>
            <person name="Grimwood J."/>
            <person name="Jenkins J."/>
            <person name="Barry K."/>
            <person name="Lindquist E."/>
            <person name="Hellsten U."/>
            <person name="Deshpande S."/>
            <person name="Wang X."/>
            <person name="Wu X."/>
            <person name="Mitros T."/>
            <person name="Triplett J."/>
            <person name="Yang X."/>
            <person name="Ye C.Y."/>
            <person name="Mauro-Herrera M."/>
            <person name="Wang L."/>
            <person name="Li P."/>
            <person name="Sharma M."/>
            <person name="Sharma R."/>
            <person name="Ronald P.C."/>
            <person name="Panaud O."/>
            <person name="Kellogg E.A."/>
            <person name="Brutnell T.P."/>
            <person name="Doust A.N."/>
            <person name="Tuskan G.A."/>
            <person name="Rokhsar D."/>
            <person name="Devos K.M."/>
        </authorList>
    </citation>
    <scope>NUCLEOTIDE SEQUENCE [LARGE SCALE GENOMIC DNA]</scope>
    <source>
        <strain evidence="2">cv. Yugu1</strain>
    </source>
</reference>
<dbReference type="AlphaFoldDB" id="K3ZAU5"/>
<evidence type="ECO:0000313" key="1">
    <source>
        <dbReference type="EnsemblPlants" id="KQL16217"/>
    </source>
</evidence>
<dbReference type="HOGENOM" id="CLU_2065567_0_0_1"/>
<accession>K3ZAU5</accession>
<dbReference type="InParanoid" id="K3ZAU5"/>
<dbReference type="EMBL" id="AGNK02001902">
    <property type="status" value="NOT_ANNOTATED_CDS"/>
    <property type="molecule type" value="Genomic_DNA"/>
</dbReference>
<protein>
    <submittedName>
        <fullName evidence="1">Uncharacterized protein</fullName>
    </submittedName>
</protein>
<dbReference type="Proteomes" id="UP000004995">
    <property type="component" value="Unassembled WGS sequence"/>
</dbReference>
<dbReference type="EnsemblPlants" id="KQL16217">
    <property type="protein sequence ID" value="KQL16217"/>
    <property type="gene ID" value="SETIT_023666mg"/>
</dbReference>
<organism evidence="1 2">
    <name type="scientific">Setaria italica</name>
    <name type="common">Foxtail millet</name>
    <name type="synonym">Panicum italicum</name>
    <dbReference type="NCBI Taxonomy" id="4555"/>
    <lineage>
        <taxon>Eukaryota</taxon>
        <taxon>Viridiplantae</taxon>
        <taxon>Streptophyta</taxon>
        <taxon>Embryophyta</taxon>
        <taxon>Tracheophyta</taxon>
        <taxon>Spermatophyta</taxon>
        <taxon>Magnoliopsida</taxon>
        <taxon>Liliopsida</taxon>
        <taxon>Poales</taxon>
        <taxon>Poaceae</taxon>
        <taxon>PACMAD clade</taxon>
        <taxon>Panicoideae</taxon>
        <taxon>Panicodae</taxon>
        <taxon>Paniceae</taxon>
        <taxon>Cenchrinae</taxon>
        <taxon>Setaria</taxon>
    </lineage>
</organism>
<name>K3ZAU5_SETIT</name>